<keyword evidence="5 6" id="KW-0472">Membrane</keyword>
<comment type="subcellular location">
    <subcellularLocation>
        <location evidence="1">Cell membrane</location>
        <topology evidence="1">Multi-pass membrane protein</topology>
    </subcellularLocation>
</comment>
<gene>
    <name evidence="7" type="ORF">HDF14_003276</name>
</gene>
<evidence type="ECO:0000256" key="5">
    <source>
        <dbReference type="ARBA" id="ARBA00023136"/>
    </source>
</evidence>
<keyword evidence="8" id="KW-1185">Reference proteome</keyword>
<evidence type="ECO:0000256" key="4">
    <source>
        <dbReference type="ARBA" id="ARBA00022989"/>
    </source>
</evidence>
<feature type="transmembrane region" description="Helical" evidence="6">
    <location>
        <begin position="89"/>
        <end position="111"/>
    </location>
</feature>
<organism evidence="7 8">
    <name type="scientific">Tunturiibacter gelidiferens</name>
    <dbReference type="NCBI Taxonomy" id="3069689"/>
    <lineage>
        <taxon>Bacteria</taxon>
        <taxon>Pseudomonadati</taxon>
        <taxon>Acidobacteriota</taxon>
        <taxon>Terriglobia</taxon>
        <taxon>Terriglobales</taxon>
        <taxon>Acidobacteriaceae</taxon>
        <taxon>Tunturiibacter</taxon>
    </lineage>
</organism>
<dbReference type="InterPro" id="IPR050833">
    <property type="entry name" value="Poly_Biosynth_Transport"/>
</dbReference>
<evidence type="ECO:0000256" key="1">
    <source>
        <dbReference type="ARBA" id="ARBA00004651"/>
    </source>
</evidence>
<dbReference type="AlphaFoldDB" id="A0A9X0QG80"/>
<dbReference type="Proteomes" id="UP000535182">
    <property type="component" value="Unassembled WGS sequence"/>
</dbReference>
<feature type="transmembrane region" description="Helical" evidence="6">
    <location>
        <begin position="433"/>
        <end position="455"/>
    </location>
</feature>
<evidence type="ECO:0000313" key="7">
    <source>
        <dbReference type="EMBL" id="MBB5329654.1"/>
    </source>
</evidence>
<feature type="transmembrane region" description="Helical" evidence="6">
    <location>
        <begin position="226"/>
        <end position="244"/>
    </location>
</feature>
<accession>A0A9X0QG80</accession>
<protein>
    <submittedName>
        <fullName evidence="7">O-antigen/teichoic acid export membrane protein</fullName>
    </submittedName>
</protein>
<feature type="transmembrane region" description="Helical" evidence="6">
    <location>
        <begin position="399"/>
        <end position="421"/>
    </location>
</feature>
<feature type="transmembrane region" description="Helical" evidence="6">
    <location>
        <begin position="38"/>
        <end position="57"/>
    </location>
</feature>
<dbReference type="InterPro" id="IPR002797">
    <property type="entry name" value="Polysacc_synth"/>
</dbReference>
<comment type="caution">
    <text evidence="7">The sequence shown here is derived from an EMBL/GenBank/DDBJ whole genome shotgun (WGS) entry which is preliminary data.</text>
</comment>
<keyword evidence="2" id="KW-1003">Cell membrane</keyword>
<evidence type="ECO:0000256" key="2">
    <source>
        <dbReference type="ARBA" id="ARBA00022475"/>
    </source>
</evidence>
<proteinExistence type="predicted"/>
<feature type="transmembrane region" description="Helical" evidence="6">
    <location>
        <begin position="250"/>
        <end position="272"/>
    </location>
</feature>
<feature type="transmembrane region" description="Helical" evidence="6">
    <location>
        <begin position="123"/>
        <end position="144"/>
    </location>
</feature>
<feature type="transmembrane region" description="Helical" evidence="6">
    <location>
        <begin position="303"/>
        <end position="324"/>
    </location>
</feature>
<dbReference type="GO" id="GO:0005886">
    <property type="term" value="C:plasma membrane"/>
    <property type="evidence" value="ECO:0007669"/>
    <property type="project" value="UniProtKB-SubCell"/>
</dbReference>
<name>A0A9X0QG80_9BACT</name>
<dbReference type="RefSeq" id="WP_183978325.1">
    <property type="nucleotide sequence ID" value="NZ_JACHEB010000007.1"/>
</dbReference>
<dbReference type="PANTHER" id="PTHR30250:SF26">
    <property type="entry name" value="PSMA PROTEIN"/>
    <property type="match status" value="1"/>
</dbReference>
<keyword evidence="3 6" id="KW-0812">Transmembrane</keyword>
<dbReference type="EMBL" id="JACHEB010000007">
    <property type="protein sequence ID" value="MBB5329654.1"/>
    <property type="molecule type" value="Genomic_DNA"/>
</dbReference>
<sequence length="509" mass="55377">MPSKKRFAINVVTNWIAMAVSMVVPFFLAPFVVRHLGATIYGIWILAVSTVSYLNMLDLGLRSAITRFVSKSATEGKTRDAQKAIGAALWFRIVIAAFVAVVSIGLAVWFPQIFKVPHDLQRPAQITVLLCALGVATSLLSGVYTGVIRAINRFDVLSTITMTQTLVRAAGVIFILRSGHGLVVLAIWEFGVVFLSSTSEMLSALKLYPPCRVLVLRPDMETLKSIWSYSFKTFVIIVAVQIVFYTDNVVVGAFLSVGVVTFYSIAGSLAMYSGQISTAMGTTFIPMASGLDASGNSASLKKLLIRGTQAMLGLMLPIGLTLLLRGKTFIGLWMGPQFSETSGTILQILLISQFFTIGNSTAGQIAYGVDKHKSVATCAAFEAVFNLGLSLVLVKVVGLYGVAWGTSISMAVVHLIFWPRFVSKELGVSPRSYLWDGWGKIVLCSIPFGVASLLVDRHLHPGSLVTFFGQVLLTLPVYFLAVLTIFHKPLSSAFRRWQASRRPVLQRMA</sequence>
<feature type="transmembrane region" description="Helical" evidence="6">
    <location>
        <begin position="467"/>
        <end position="486"/>
    </location>
</feature>
<dbReference type="Pfam" id="PF01943">
    <property type="entry name" value="Polysacc_synt"/>
    <property type="match status" value="1"/>
</dbReference>
<reference evidence="7 8" key="1">
    <citation type="submission" date="2020-08" db="EMBL/GenBank/DDBJ databases">
        <title>Genomic Encyclopedia of Type Strains, Phase IV (KMG-V): Genome sequencing to study the core and pangenomes of soil and plant-associated prokaryotes.</title>
        <authorList>
            <person name="Whitman W."/>
        </authorList>
    </citation>
    <scope>NUCLEOTIDE SEQUENCE [LARGE SCALE GENOMIC DNA]</scope>
    <source>
        <strain evidence="7 8">X5P2</strain>
    </source>
</reference>
<keyword evidence="4 6" id="KW-1133">Transmembrane helix</keyword>
<feature type="transmembrane region" description="Helical" evidence="6">
    <location>
        <begin position="12"/>
        <end position="32"/>
    </location>
</feature>
<evidence type="ECO:0000256" key="3">
    <source>
        <dbReference type="ARBA" id="ARBA00022692"/>
    </source>
</evidence>
<dbReference type="PANTHER" id="PTHR30250">
    <property type="entry name" value="PST FAMILY PREDICTED COLANIC ACID TRANSPORTER"/>
    <property type="match status" value="1"/>
</dbReference>
<evidence type="ECO:0000256" key="6">
    <source>
        <dbReference type="SAM" id="Phobius"/>
    </source>
</evidence>
<evidence type="ECO:0000313" key="8">
    <source>
        <dbReference type="Proteomes" id="UP000535182"/>
    </source>
</evidence>